<proteinExistence type="predicted"/>
<evidence type="ECO:0000256" key="1">
    <source>
        <dbReference type="SAM" id="SignalP"/>
    </source>
</evidence>
<comment type="caution">
    <text evidence="2">The sequence shown here is derived from an EMBL/GenBank/DDBJ whole genome shotgun (WGS) entry which is preliminary data.</text>
</comment>
<dbReference type="Proteomes" id="UP001642260">
    <property type="component" value="Unassembled WGS sequence"/>
</dbReference>
<sequence>MKSPTVSSMLLVLFLVLIVFPHMDNALGEQMHARKLKETNHPDPRTSFQKGSGAVGTITRGARAAKKLFGHFARSPPPRKGF</sequence>
<protein>
    <submittedName>
        <fullName evidence="2">Uncharacterized protein</fullName>
    </submittedName>
</protein>
<feature type="chain" id="PRO_5044809258" evidence="1">
    <location>
        <begin position="29"/>
        <end position="82"/>
    </location>
</feature>
<name>A0ABC8LK04_ERUVS</name>
<accession>A0ABC8LK04</accession>
<organism evidence="2 3">
    <name type="scientific">Eruca vesicaria subsp. sativa</name>
    <name type="common">Garden rocket</name>
    <name type="synonym">Eruca sativa</name>
    <dbReference type="NCBI Taxonomy" id="29727"/>
    <lineage>
        <taxon>Eukaryota</taxon>
        <taxon>Viridiplantae</taxon>
        <taxon>Streptophyta</taxon>
        <taxon>Embryophyta</taxon>
        <taxon>Tracheophyta</taxon>
        <taxon>Spermatophyta</taxon>
        <taxon>Magnoliopsida</taxon>
        <taxon>eudicotyledons</taxon>
        <taxon>Gunneridae</taxon>
        <taxon>Pentapetalae</taxon>
        <taxon>rosids</taxon>
        <taxon>malvids</taxon>
        <taxon>Brassicales</taxon>
        <taxon>Brassicaceae</taxon>
        <taxon>Brassiceae</taxon>
        <taxon>Eruca</taxon>
    </lineage>
</organism>
<evidence type="ECO:0000313" key="2">
    <source>
        <dbReference type="EMBL" id="CAH8384029.1"/>
    </source>
</evidence>
<reference evidence="2 3" key="1">
    <citation type="submission" date="2022-03" db="EMBL/GenBank/DDBJ databases">
        <authorList>
            <person name="Macdonald S."/>
            <person name="Ahmed S."/>
            <person name="Newling K."/>
        </authorList>
    </citation>
    <scope>NUCLEOTIDE SEQUENCE [LARGE SCALE GENOMIC DNA]</scope>
</reference>
<dbReference type="EMBL" id="CAKOAT010597376">
    <property type="protein sequence ID" value="CAH8384029.1"/>
    <property type="molecule type" value="Genomic_DNA"/>
</dbReference>
<feature type="signal peptide" evidence="1">
    <location>
        <begin position="1"/>
        <end position="28"/>
    </location>
</feature>
<keyword evidence="3" id="KW-1185">Reference proteome</keyword>
<gene>
    <name evidence="2" type="ORF">ERUC_LOCUS36512</name>
</gene>
<keyword evidence="1" id="KW-0732">Signal</keyword>
<evidence type="ECO:0000313" key="3">
    <source>
        <dbReference type="Proteomes" id="UP001642260"/>
    </source>
</evidence>
<dbReference type="AlphaFoldDB" id="A0ABC8LK04"/>